<name>A0A7D5PE53_MERLU</name>
<keyword evidence="1" id="KW-0812">Transmembrane</keyword>
<accession>A0A7D5PE53</accession>
<proteinExistence type="predicted"/>
<keyword evidence="1" id="KW-1133">Transmembrane helix</keyword>
<sequence length="39" mass="4873">MAQFAPIYSLFLFFYVWFVFLFLFCSLWWVSKRPYSFSS</sequence>
<organism evidence="2">
    <name type="scientific">Meretrix lusoria</name>
    <name type="common">Hard clam</name>
    <name type="synonym">Common Orient clam</name>
    <dbReference type="NCBI Taxonomy" id="74491"/>
    <lineage>
        <taxon>Eukaryota</taxon>
        <taxon>Metazoa</taxon>
        <taxon>Spiralia</taxon>
        <taxon>Lophotrochozoa</taxon>
        <taxon>Mollusca</taxon>
        <taxon>Bivalvia</taxon>
        <taxon>Autobranchia</taxon>
        <taxon>Heteroconchia</taxon>
        <taxon>Euheterodonta</taxon>
        <taxon>Imparidentia</taxon>
        <taxon>Neoheterodontei</taxon>
        <taxon>Venerida</taxon>
        <taxon>Veneroidea</taxon>
        <taxon>Veneridae</taxon>
        <taxon>Meretrix</taxon>
    </lineage>
</organism>
<reference evidence="2" key="1">
    <citation type="submission" date="2020-04" db="EMBL/GenBank/DDBJ databases">
        <title>The complete mitochondrial genome of Meretrix lusoria (Bivalvia: Veneroida: Veneridae) from Kumamoto, Japan.</title>
        <authorList>
            <person name="Sung C.H."/>
            <person name="Wang L.J."/>
            <person name="Hsiao S.T."/>
            <person name="Henmi Y."/>
            <person name="Huang C.W."/>
        </authorList>
    </citation>
    <scope>NUCLEOTIDE SEQUENCE</scope>
</reference>
<feature type="transmembrane region" description="Helical" evidence="1">
    <location>
        <begin position="6"/>
        <end position="30"/>
    </location>
</feature>
<dbReference type="EMBL" id="MT418596">
    <property type="protein sequence ID" value="QLH90200.1"/>
    <property type="molecule type" value="Genomic_DNA"/>
</dbReference>
<geneLocation type="mitochondrion" evidence="2"/>
<keyword evidence="1" id="KW-0472">Membrane</keyword>
<keyword evidence="2" id="KW-0496">Mitochondrion</keyword>
<protein>
    <submittedName>
        <fullName evidence="2">ATP synthase F0 subunit 8</fullName>
    </submittedName>
</protein>
<evidence type="ECO:0000256" key="1">
    <source>
        <dbReference type="SAM" id="Phobius"/>
    </source>
</evidence>
<gene>
    <name evidence="2" type="primary">atp8</name>
</gene>
<evidence type="ECO:0000313" key="2">
    <source>
        <dbReference type="EMBL" id="QLH90200.1"/>
    </source>
</evidence>
<dbReference type="AlphaFoldDB" id="A0A7D5PE53"/>